<feature type="region of interest" description="Disordered" evidence="1">
    <location>
        <begin position="155"/>
        <end position="206"/>
    </location>
</feature>
<dbReference type="OrthoDB" id="10053527at2759"/>
<comment type="caution">
    <text evidence="2">The sequence shown here is derived from an EMBL/GenBank/DDBJ whole genome shotgun (WGS) entry which is preliminary data.</text>
</comment>
<proteinExistence type="predicted"/>
<feature type="compositionally biased region" description="Polar residues" evidence="1">
    <location>
        <begin position="173"/>
        <end position="193"/>
    </location>
</feature>
<name>A0A815VKA5_ADIRI</name>
<evidence type="ECO:0000313" key="2">
    <source>
        <dbReference type="EMBL" id="CAF1531366.1"/>
    </source>
</evidence>
<sequence>MMKHSVFVEKLRFVEEEPCFVYVLHFIKIQNTWKAVVEHLRVLVFDEKLWSYEIAFCKTLDILGLDELLRILPHGLDIYYVRGSAYVNILSQEEIDGALLAKLPFDELRTLFPKLKDRVLFTERLDLLMKECSNIPIEQSNEENISNEAARQIFDPDPVPQTTYSTEDVPDSSLLSTNDTNCDTFQASGNVYNPTGDGDNDDSEDPIEHLPSDFAFVSLPEEIQMVIGENDLTKLRGHTNHRRILLNFVFKTIVSTYNLLYPNANDYFLMTQALLKALKISIAELNATNEWKEAIKQKFKNERRLLQNTSLMVQRKRDKFGKGSGRLAKKSEALSAERKPNKMICVSPIIDETDVEQLVRTMRDGIENETIDNDVLITLWKKTFGYRRLFIRSHTISEILEKFLGYSYAYLEPIVPTPCIQVSNENFELYLDWRVVIRTTNPTTALSLLLSLYNIFEVKFTKNNHTSHLLYGIFFQNGDELGKNLRILLNSWHFKLEDRTKSPQIQTIRSIEHVDMPIGSPTQLHSAMSAATMVAPATQTTAATPSTTTAATPLTTTVAASPTIQTVSSSSLLNIDGKESQESPQVIPLIIDEDAKQQGSNNFPTEKDESEQMGVSIKTSPTLIYSKIQQKSTSKSKRRSSSRSQNVVL</sequence>
<dbReference type="EMBL" id="CAJNOJ010000886">
    <property type="protein sequence ID" value="CAF1531366.1"/>
    <property type="molecule type" value="Genomic_DNA"/>
</dbReference>
<protein>
    <submittedName>
        <fullName evidence="2">Uncharacterized protein</fullName>
    </submittedName>
</protein>
<accession>A0A815VKA5</accession>
<dbReference type="AlphaFoldDB" id="A0A815VKA5"/>
<evidence type="ECO:0000313" key="3">
    <source>
        <dbReference type="Proteomes" id="UP000663852"/>
    </source>
</evidence>
<feature type="region of interest" description="Disordered" evidence="1">
    <location>
        <begin position="594"/>
        <end position="649"/>
    </location>
</feature>
<organism evidence="2 3">
    <name type="scientific">Adineta ricciae</name>
    <name type="common">Rotifer</name>
    <dbReference type="NCBI Taxonomy" id="249248"/>
    <lineage>
        <taxon>Eukaryota</taxon>
        <taxon>Metazoa</taxon>
        <taxon>Spiralia</taxon>
        <taxon>Gnathifera</taxon>
        <taxon>Rotifera</taxon>
        <taxon>Eurotatoria</taxon>
        <taxon>Bdelloidea</taxon>
        <taxon>Adinetida</taxon>
        <taxon>Adinetidae</taxon>
        <taxon>Adineta</taxon>
    </lineage>
</organism>
<reference evidence="2" key="1">
    <citation type="submission" date="2021-02" db="EMBL/GenBank/DDBJ databases">
        <authorList>
            <person name="Nowell W R."/>
        </authorList>
    </citation>
    <scope>NUCLEOTIDE SEQUENCE</scope>
</reference>
<evidence type="ECO:0000256" key="1">
    <source>
        <dbReference type="SAM" id="MobiDB-lite"/>
    </source>
</evidence>
<gene>
    <name evidence="2" type="ORF">EDS130_LOCUS44599</name>
</gene>
<dbReference type="Proteomes" id="UP000663852">
    <property type="component" value="Unassembled WGS sequence"/>
</dbReference>